<organism evidence="2 3">
    <name type="scientific">Providencia sneebia DSM 19967</name>
    <dbReference type="NCBI Taxonomy" id="1141660"/>
    <lineage>
        <taxon>Bacteria</taxon>
        <taxon>Pseudomonadati</taxon>
        <taxon>Pseudomonadota</taxon>
        <taxon>Gammaproteobacteria</taxon>
        <taxon>Enterobacterales</taxon>
        <taxon>Morganellaceae</taxon>
        <taxon>Providencia</taxon>
    </lineage>
</organism>
<evidence type="ECO:0008006" key="4">
    <source>
        <dbReference type="Google" id="ProtNLM"/>
    </source>
</evidence>
<dbReference type="InterPro" id="IPR019652">
    <property type="entry name" value="DUF2509"/>
</dbReference>
<dbReference type="EMBL" id="AKKN01000005">
    <property type="protein sequence ID" value="EKT60126.1"/>
    <property type="molecule type" value="Genomic_DNA"/>
</dbReference>
<evidence type="ECO:0000313" key="3">
    <source>
        <dbReference type="Proteomes" id="UP000010290"/>
    </source>
</evidence>
<comment type="caution">
    <text evidence="2">The sequence shown here is derived from an EMBL/GenBank/DDBJ whole genome shotgun (WGS) entry which is preliminary data.</text>
</comment>
<dbReference type="Proteomes" id="UP000010290">
    <property type="component" value="Chromosome"/>
</dbReference>
<dbReference type="AlphaFoldDB" id="K8WJI2"/>
<protein>
    <recommendedName>
        <fullName evidence="4">DUF2509 family protein</fullName>
    </recommendedName>
</protein>
<keyword evidence="1" id="KW-0472">Membrane</keyword>
<keyword evidence="3" id="KW-1185">Reference proteome</keyword>
<dbReference type="HOGENOM" id="CLU_140267_0_0_6"/>
<evidence type="ECO:0000313" key="2">
    <source>
        <dbReference type="EMBL" id="EKT60126.1"/>
    </source>
</evidence>
<feature type="transmembrane region" description="Helical" evidence="1">
    <location>
        <begin position="12"/>
        <end position="33"/>
    </location>
</feature>
<dbReference type="RefSeq" id="WP_008914833.1">
    <property type="nucleotide sequence ID" value="NZ_CM001773.1"/>
</dbReference>
<sequence length="146" mass="17220">MAALQTQKGNIALIMVVILMTMALLLLKALHFYQESARDEFFREKRFFETFNLAESALSWGLTQNWQLFGSIDTDWECLQHQKPYWESCLKHYKGNDFILLGRSFYNDTQYINVYRWVNPLAGSQKVQARENGWLDYCPVKKKGFC</sequence>
<gene>
    <name evidence="2" type="ORF">OO7_04844</name>
</gene>
<proteinExistence type="predicted"/>
<dbReference type="Pfam" id="PF10713">
    <property type="entry name" value="DUF2509"/>
    <property type="match status" value="1"/>
</dbReference>
<keyword evidence="1" id="KW-1133">Transmembrane helix</keyword>
<dbReference type="OrthoDB" id="7059963at2"/>
<reference evidence="2 3" key="1">
    <citation type="journal article" date="2012" name="BMC Genomics">
        <title>Comparative genomics of bacteria in the genus Providencia isolated from wild Drosophila melanogaster.</title>
        <authorList>
            <person name="Galac M.R."/>
            <person name="Lazzaro B.P."/>
        </authorList>
    </citation>
    <scope>NUCLEOTIDE SEQUENCE [LARGE SCALE GENOMIC DNA]</scope>
    <source>
        <strain evidence="2 3">DSM 19967</strain>
    </source>
</reference>
<dbReference type="PATRIC" id="fig|1141660.3.peg.982"/>
<accession>K8WJI2</accession>
<name>K8WJI2_9GAMM</name>
<keyword evidence="1" id="KW-0812">Transmembrane</keyword>
<evidence type="ECO:0000256" key="1">
    <source>
        <dbReference type="SAM" id="Phobius"/>
    </source>
</evidence>